<dbReference type="InterPro" id="IPR002629">
    <property type="entry name" value="Met_Synth_C/arc"/>
</dbReference>
<dbReference type="GO" id="GO:0008270">
    <property type="term" value="F:zinc ion binding"/>
    <property type="evidence" value="ECO:0007669"/>
    <property type="project" value="InterPro"/>
</dbReference>
<evidence type="ECO:0000313" key="4">
    <source>
        <dbReference type="Proteomes" id="UP000306985"/>
    </source>
</evidence>
<dbReference type="AlphaFoldDB" id="A0A4U6QNJ2"/>
<dbReference type="InterPro" id="IPR038071">
    <property type="entry name" value="UROD/MetE-like_sf"/>
</dbReference>
<feature type="domain" description="Cobalamin-independent methionine synthase MetE C-terminal/archaeal" evidence="2">
    <location>
        <begin position="9"/>
        <end position="329"/>
    </location>
</feature>
<evidence type="ECO:0000256" key="1">
    <source>
        <dbReference type="SAM" id="MobiDB-lite"/>
    </source>
</evidence>
<evidence type="ECO:0000313" key="3">
    <source>
        <dbReference type="EMBL" id="TKV62240.1"/>
    </source>
</evidence>
<accession>A0A4U6QNJ2</accession>
<gene>
    <name evidence="3" type="ORF">FDO65_07765</name>
</gene>
<dbReference type="OrthoDB" id="5242426at2"/>
<organism evidence="3 4">
    <name type="scientific">Nakamurella flava</name>
    <dbReference type="NCBI Taxonomy" id="2576308"/>
    <lineage>
        <taxon>Bacteria</taxon>
        <taxon>Bacillati</taxon>
        <taxon>Actinomycetota</taxon>
        <taxon>Actinomycetes</taxon>
        <taxon>Nakamurellales</taxon>
        <taxon>Nakamurellaceae</taxon>
        <taxon>Nakamurella</taxon>
    </lineage>
</organism>
<dbReference type="Gene3D" id="3.20.20.210">
    <property type="match status" value="1"/>
</dbReference>
<dbReference type="GO" id="GO:0003871">
    <property type="term" value="F:5-methyltetrahydropteroyltriglutamate-homocysteine S-methyltransferase activity"/>
    <property type="evidence" value="ECO:0007669"/>
    <property type="project" value="InterPro"/>
</dbReference>
<dbReference type="GO" id="GO:0009086">
    <property type="term" value="P:methionine biosynthetic process"/>
    <property type="evidence" value="ECO:0007669"/>
    <property type="project" value="InterPro"/>
</dbReference>
<keyword evidence="4" id="KW-1185">Reference proteome</keyword>
<sequence length="338" mass="34786">MRPWHRGAATGIGSLPGTSSDEAASMVAGELPELPHLAELPARGVGADLIGRTAGLLVDIAAEVVPSGWRVTRRPGRDLRRATDLMAWDLDAVQQHYAGASWVKVQVCGPWTLAAMLELPDGNRMLIDQGAVDDLAASLAEGVAAHVAEVSARVPGAGVVVQFDEPALPGVLAARIPTASGFGTLRSVGSERAQSVLAAARAGVADRPTLAHCCAADSPVRLLRSVGFDAVALDLTIIGSSAARLDPIGELIEDGGVLVAGIVPVTAPAPGRTPTLRQAVDPLLAVWDRLGFSRERLPDSVVPAPTCGLAGATPAWATAAMKRAQELARALSDPPAGW</sequence>
<dbReference type="Pfam" id="PF01717">
    <property type="entry name" value="Meth_synt_2"/>
    <property type="match status" value="1"/>
</dbReference>
<name>A0A4U6QNJ2_9ACTN</name>
<dbReference type="SUPFAM" id="SSF51726">
    <property type="entry name" value="UROD/MetE-like"/>
    <property type="match status" value="1"/>
</dbReference>
<evidence type="ECO:0000259" key="2">
    <source>
        <dbReference type="Pfam" id="PF01717"/>
    </source>
</evidence>
<comment type="caution">
    <text evidence="3">The sequence shown here is derived from an EMBL/GenBank/DDBJ whole genome shotgun (WGS) entry which is preliminary data.</text>
</comment>
<dbReference type="Proteomes" id="UP000306985">
    <property type="component" value="Unassembled WGS sequence"/>
</dbReference>
<feature type="region of interest" description="Disordered" evidence="1">
    <location>
        <begin position="1"/>
        <end position="21"/>
    </location>
</feature>
<proteinExistence type="predicted"/>
<protein>
    <submittedName>
        <fullName evidence="3">Methionine synthase</fullName>
    </submittedName>
</protein>
<dbReference type="EMBL" id="SZZH01000001">
    <property type="protein sequence ID" value="TKV62240.1"/>
    <property type="molecule type" value="Genomic_DNA"/>
</dbReference>
<reference evidence="3 4" key="1">
    <citation type="submission" date="2019-05" db="EMBL/GenBank/DDBJ databases">
        <title>Nakamurella sp. N5BH11, whole genome shotgun sequence.</title>
        <authorList>
            <person name="Tuo L."/>
        </authorList>
    </citation>
    <scope>NUCLEOTIDE SEQUENCE [LARGE SCALE GENOMIC DNA]</scope>
    <source>
        <strain evidence="3 4">N5BH11</strain>
    </source>
</reference>